<feature type="domain" description="TRNA-binding" evidence="4">
    <location>
        <begin position="26"/>
        <end position="116"/>
    </location>
</feature>
<dbReference type="NCBIfam" id="TIGR02222">
    <property type="entry name" value="chap_CsaA"/>
    <property type="match status" value="1"/>
</dbReference>
<evidence type="ECO:0000313" key="6">
    <source>
        <dbReference type="Proteomes" id="UP001330184"/>
    </source>
</evidence>
<evidence type="ECO:0000313" key="5">
    <source>
        <dbReference type="EMBL" id="BDW93854.1"/>
    </source>
</evidence>
<sequence length="116" mass="13208">MLIPTFGVQLIYRMEQSEQEKLNWSEFMKVEMRVGTIISAEKFKEVRNPAYKMIVDFGPFGTRKTSAQITKLYTPEELVGKQVIAVLNFPPKQIATIMSECLVMGCVGDEKEVTLI</sequence>
<evidence type="ECO:0000256" key="3">
    <source>
        <dbReference type="PROSITE-ProRule" id="PRU00209"/>
    </source>
</evidence>
<dbReference type="CDD" id="cd02798">
    <property type="entry name" value="tRNA_bind_CsaA"/>
    <property type="match status" value="1"/>
</dbReference>
<dbReference type="PANTHER" id="PTHR11586:SF37">
    <property type="entry name" value="TRNA-BINDING DOMAIN-CONTAINING PROTEIN"/>
    <property type="match status" value="1"/>
</dbReference>
<dbReference type="InterPro" id="IPR002547">
    <property type="entry name" value="tRNA-bd_dom"/>
</dbReference>
<dbReference type="Proteomes" id="UP001330184">
    <property type="component" value="Chromosome"/>
</dbReference>
<proteinExistence type="predicted"/>
<keyword evidence="2 3" id="KW-0694">RNA-binding</keyword>
<accession>A0AA48HQK5</accession>
<name>A0AA48HQK5_9FLAO</name>
<dbReference type="SUPFAM" id="SSF50249">
    <property type="entry name" value="Nucleic acid-binding proteins"/>
    <property type="match status" value="1"/>
</dbReference>
<reference evidence="5 6" key="1">
    <citation type="submission" date="2023-01" db="EMBL/GenBank/DDBJ databases">
        <title>Complete genome sequence of Muricauda aquimarina strain IFOP_LL357.</title>
        <authorList>
            <person name="Gajardo G."/>
            <person name="Ueki S."/>
            <person name="Maruyama F."/>
        </authorList>
    </citation>
    <scope>NUCLEOTIDE SEQUENCE [LARGE SCALE GENOMIC DNA]</scope>
    <source>
        <strain evidence="5 6">IFOP_LL357</strain>
    </source>
</reference>
<evidence type="ECO:0000259" key="4">
    <source>
        <dbReference type="PROSITE" id="PS50886"/>
    </source>
</evidence>
<dbReference type="PROSITE" id="PS50886">
    <property type="entry name" value="TRBD"/>
    <property type="match status" value="1"/>
</dbReference>
<dbReference type="EMBL" id="AP027268">
    <property type="protein sequence ID" value="BDW93854.1"/>
    <property type="molecule type" value="Genomic_DNA"/>
</dbReference>
<dbReference type="FunFam" id="2.40.50.140:FF:000165">
    <property type="entry name" value="Chaperone CsaA"/>
    <property type="match status" value="1"/>
</dbReference>
<gene>
    <name evidence="5" type="primary">csaA</name>
    <name evidence="5" type="ORF">MACH07_26860</name>
</gene>
<dbReference type="InterPro" id="IPR008231">
    <property type="entry name" value="CsaA"/>
</dbReference>
<dbReference type="Gene3D" id="2.40.50.140">
    <property type="entry name" value="Nucleic acid-binding proteins"/>
    <property type="match status" value="1"/>
</dbReference>
<dbReference type="NCBIfam" id="NF007494">
    <property type="entry name" value="PRK10089.1-3"/>
    <property type="match status" value="1"/>
</dbReference>
<dbReference type="GO" id="GO:0000049">
    <property type="term" value="F:tRNA binding"/>
    <property type="evidence" value="ECO:0007669"/>
    <property type="project" value="UniProtKB-UniRule"/>
</dbReference>
<evidence type="ECO:0000256" key="1">
    <source>
        <dbReference type="ARBA" id="ARBA00022555"/>
    </source>
</evidence>
<protein>
    <submittedName>
        <fullName evidence="5">tRNA-binding protein</fullName>
    </submittedName>
</protein>
<dbReference type="PANTHER" id="PTHR11586">
    <property type="entry name" value="TRNA-AMINOACYLATION COFACTOR ARC1 FAMILY MEMBER"/>
    <property type="match status" value="1"/>
</dbReference>
<dbReference type="Pfam" id="PF01588">
    <property type="entry name" value="tRNA_bind"/>
    <property type="match status" value="1"/>
</dbReference>
<evidence type="ECO:0000256" key="2">
    <source>
        <dbReference type="ARBA" id="ARBA00022884"/>
    </source>
</evidence>
<dbReference type="InterPro" id="IPR051270">
    <property type="entry name" value="Tyrosine-tRNA_ligase_regulator"/>
</dbReference>
<organism evidence="5 6">
    <name type="scientific">Flagellimonas marinaquae</name>
    <dbReference type="NCBI Taxonomy" id="254955"/>
    <lineage>
        <taxon>Bacteria</taxon>
        <taxon>Pseudomonadati</taxon>
        <taxon>Bacteroidota</taxon>
        <taxon>Flavobacteriia</taxon>
        <taxon>Flavobacteriales</taxon>
        <taxon>Flavobacteriaceae</taxon>
        <taxon>Flagellimonas</taxon>
    </lineage>
</organism>
<dbReference type="NCBIfam" id="NF007495">
    <property type="entry name" value="PRK10089.1-4"/>
    <property type="match status" value="1"/>
</dbReference>
<keyword evidence="6" id="KW-1185">Reference proteome</keyword>
<keyword evidence="1 3" id="KW-0820">tRNA-binding</keyword>
<dbReference type="InterPro" id="IPR012340">
    <property type="entry name" value="NA-bd_OB-fold"/>
</dbReference>
<dbReference type="AlphaFoldDB" id="A0AA48HQK5"/>